<gene>
    <name evidence="2" type="ORF">Agabi119p4_10023</name>
</gene>
<evidence type="ECO:0000313" key="2">
    <source>
        <dbReference type="EMBL" id="KAF7762031.1"/>
    </source>
</evidence>
<dbReference type="Proteomes" id="UP000629468">
    <property type="component" value="Unassembled WGS sequence"/>
</dbReference>
<proteinExistence type="predicted"/>
<dbReference type="EMBL" id="JABXXO010000013">
    <property type="protein sequence ID" value="KAF7762031.1"/>
    <property type="molecule type" value="Genomic_DNA"/>
</dbReference>
<evidence type="ECO:0000313" key="3">
    <source>
        <dbReference type="Proteomes" id="UP000629468"/>
    </source>
</evidence>
<protein>
    <submittedName>
        <fullName evidence="2">Uncharacterized protein</fullName>
    </submittedName>
</protein>
<comment type="caution">
    <text evidence="2">The sequence shown here is derived from an EMBL/GenBank/DDBJ whole genome shotgun (WGS) entry which is preliminary data.</text>
</comment>
<feature type="compositionally biased region" description="Polar residues" evidence="1">
    <location>
        <begin position="67"/>
        <end position="76"/>
    </location>
</feature>
<reference evidence="2 3" key="1">
    <citation type="journal article" name="Sci. Rep.">
        <title>Telomere-to-telomere assembled and centromere annotated genomes of the two main subspecies of the button mushroom Agaricus bisporus reveal especially polymorphic chromosome ends.</title>
        <authorList>
            <person name="Sonnenberg A.S.M."/>
            <person name="Sedaghat-Telgerd N."/>
            <person name="Lavrijssen B."/>
            <person name="Ohm R.A."/>
            <person name="Hendrickx P.M."/>
            <person name="Scholtmeijer K."/>
            <person name="Baars J.J.P."/>
            <person name="van Peer A."/>
        </authorList>
    </citation>
    <scope>NUCLEOTIDE SEQUENCE [LARGE SCALE GENOMIC DNA]</scope>
    <source>
        <strain evidence="2 3">H119_p4</strain>
    </source>
</reference>
<organism evidence="2 3">
    <name type="scientific">Agaricus bisporus var. burnettii</name>
    <dbReference type="NCBI Taxonomy" id="192524"/>
    <lineage>
        <taxon>Eukaryota</taxon>
        <taxon>Fungi</taxon>
        <taxon>Dikarya</taxon>
        <taxon>Basidiomycota</taxon>
        <taxon>Agaricomycotina</taxon>
        <taxon>Agaricomycetes</taxon>
        <taxon>Agaricomycetidae</taxon>
        <taxon>Agaricales</taxon>
        <taxon>Agaricineae</taxon>
        <taxon>Agaricaceae</taxon>
        <taxon>Agaricus</taxon>
    </lineage>
</organism>
<feature type="region of interest" description="Disordered" evidence="1">
    <location>
        <begin position="62"/>
        <end position="81"/>
    </location>
</feature>
<name>A0A8H7C462_AGABI</name>
<sequence length="203" mass="23074">MVSSNADTRTCENHLSKLREKETNDLYSPYCIAHGLEPLLLFHLAEATYLPRACAYQTPIHTRTHRNPSNSTSETTAGLGDGEREMIKAHFNSIRKINEMDSNLIRDSNFSPAGTLFLVRNSRYDSNVGSKIKPRYFGPMLVLRRTQGGPYTKTIEWLAPTSPSILQLVDNDLLRTWKLPSQHDSRDRAVTVAKPWSRRNFPS</sequence>
<evidence type="ECO:0000256" key="1">
    <source>
        <dbReference type="SAM" id="MobiDB-lite"/>
    </source>
</evidence>
<accession>A0A8H7C462</accession>
<dbReference type="AlphaFoldDB" id="A0A8H7C462"/>